<sequence>MNYFDPDCSAAPIASAARTHRAIASKPTVRNGFRRLRWWLRRQLQRFALARQRRGDMDLLLRTDDRMLKDIGLTHGQVRAADVRGWRL</sequence>
<name>H0HJG4_9HYPH</name>
<organism evidence="2 3">
    <name type="scientific">Mesorhizobium alhagi CCNWXJ12-2</name>
    <dbReference type="NCBI Taxonomy" id="1107882"/>
    <lineage>
        <taxon>Bacteria</taxon>
        <taxon>Pseudomonadati</taxon>
        <taxon>Pseudomonadota</taxon>
        <taxon>Alphaproteobacteria</taxon>
        <taxon>Hyphomicrobiales</taxon>
        <taxon>Phyllobacteriaceae</taxon>
        <taxon>Allomesorhizobium</taxon>
    </lineage>
</organism>
<dbReference type="Proteomes" id="UP000003250">
    <property type="component" value="Unassembled WGS sequence"/>
</dbReference>
<evidence type="ECO:0000313" key="3">
    <source>
        <dbReference type="Proteomes" id="UP000003250"/>
    </source>
</evidence>
<evidence type="ECO:0000313" key="2">
    <source>
        <dbReference type="EMBL" id="EHK59129.1"/>
    </source>
</evidence>
<dbReference type="AlphaFoldDB" id="H0HJG4"/>
<reference evidence="2 3" key="1">
    <citation type="journal article" date="2012" name="J. Bacteriol.">
        <title>Draft Genome Sequence of Mesorhizobium alhagi CCNWXJ12-2T, a Novel Salt-Resistant Species Isolated from the Desert of Northwestern China.</title>
        <authorList>
            <person name="Zhou M."/>
            <person name="Chen W."/>
            <person name="Chen H."/>
            <person name="Wei G."/>
        </authorList>
    </citation>
    <scope>NUCLEOTIDE SEQUENCE [LARGE SCALE GENOMIC DNA]</scope>
    <source>
        <strain evidence="2 3">CCNWXJ12-2</strain>
    </source>
</reference>
<evidence type="ECO:0000259" key="1">
    <source>
        <dbReference type="Pfam" id="PF06568"/>
    </source>
</evidence>
<keyword evidence="3" id="KW-1185">Reference proteome</keyword>
<dbReference type="RefSeq" id="WP_008833926.1">
    <property type="nucleotide sequence ID" value="NZ_AHAM01000019.1"/>
</dbReference>
<gene>
    <name evidence="2" type="ORF">MAXJ12_01344</name>
</gene>
<proteinExistence type="predicted"/>
<protein>
    <recommendedName>
        <fullName evidence="1">YjiS-like domain-containing protein</fullName>
    </recommendedName>
</protein>
<dbReference type="EMBL" id="AHAM01000019">
    <property type="protein sequence ID" value="EHK59129.1"/>
    <property type="molecule type" value="Genomic_DNA"/>
</dbReference>
<feature type="domain" description="YjiS-like" evidence="1">
    <location>
        <begin position="45"/>
        <end position="79"/>
    </location>
</feature>
<dbReference type="InterPro" id="IPR009506">
    <property type="entry name" value="YjiS-like"/>
</dbReference>
<accession>H0HJG4</accession>
<dbReference type="PATRIC" id="fig|1107882.3.peg.268"/>
<dbReference type="Pfam" id="PF06568">
    <property type="entry name" value="YjiS-like"/>
    <property type="match status" value="1"/>
</dbReference>